<feature type="region of interest" description="Disordered" evidence="1">
    <location>
        <begin position="1"/>
        <end position="48"/>
    </location>
</feature>
<dbReference type="AlphaFoldDB" id="A0AAD8EPX2"/>
<reference evidence="2" key="2">
    <citation type="submission" date="2023-05" db="EMBL/GenBank/DDBJ databases">
        <authorList>
            <person name="Fouks B."/>
        </authorList>
    </citation>
    <scope>NUCLEOTIDE SEQUENCE</scope>
    <source>
        <strain evidence="2">Stay&amp;Tobe</strain>
        <tissue evidence="2">Testes</tissue>
    </source>
</reference>
<organism evidence="2 3">
    <name type="scientific">Diploptera punctata</name>
    <name type="common">Pacific beetle cockroach</name>
    <dbReference type="NCBI Taxonomy" id="6984"/>
    <lineage>
        <taxon>Eukaryota</taxon>
        <taxon>Metazoa</taxon>
        <taxon>Ecdysozoa</taxon>
        <taxon>Arthropoda</taxon>
        <taxon>Hexapoda</taxon>
        <taxon>Insecta</taxon>
        <taxon>Pterygota</taxon>
        <taxon>Neoptera</taxon>
        <taxon>Polyneoptera</taxon>
        <taxon>Dictyoptera</taxon>
        <taxon>Blattodea</taxon>
        <taxon>Blaberoidea</taxon>
        <taxon>Blaberidae</taxon>
        <taxon>Diplopterinae</taxon>
        <taxon>Diploptera</taxon>
    </lineage>
</organism>
<evidence type="ECO:0000256" key="1">
    <source>
        <dbReference type="SAM" id="MobiDB-lite"/>
    </source>
</evidence>
<dbReference type="Proteomes" id="UP001233999">
    <property type="component" value="Unassembled WGS sequence"/>
</dbReference>
<comment type="caution">
    <text evidence="2">The sequence shown here is derived from an EMBL/GenBank/DDBJ whole genome shotgun (WGS) entry which is preliminary data.</text>
</comment>
<feature type="non-terminal residue" evidence="2">
    <location>
        <position position="1"/>
    </location>
</feature>
<evidence type="ECO:0000313" key="3">
    <source>
        <dbReference type="Proteomes" id="UP001233999"/>
    </source>
</evidence>
<keyword evidence="3" id="KW-1185">Reference proteome</keyword>
<name>A0AAD8EPX2_DIPPU</name>
<accession>A0AAD8EPX2</accession>
<evidence type="ECO:0000313" key="2">
    <source>
        <dbReference type="EMBL" id="KAJ9598273.1"/>
    </source>
</evidence>
<proteinExistence type="predicted"/>
<sequence>YRLKFDSHDDDSDSKEDMLPASPLDLPGPSGLTPNAGNAAMDKATAGTKWQDRQDITVTVVSGVGAVRKRGHPRKKDIGTLPLPPKTVTPPSQQIQGTVSGSATVTIIEEYVPASLTSQQASILNAASANLEQPQNSRAYNLMGTPPLDLFGVCPNVRVKRRFITPEQKQRQLELARARKKRFRERLKEKALLQKKTAELSFIAKTSE</sequence>
<reference evidence="2" key="1">
    <citation type="journal article" date="2023" name="IScience">
        <title>Live-bearing cockroach genome reveals convergent evolutionary mechanisms linked to viviparity in insects and beyond.</title>
        <authorList>
            <person name="Fouks B."/>
            <person name="Harrison M.C."/>
            <person name="Mikhailova A.A."/>
            <person name="Marchal E."/>
            <person name="English S."/>
            <person name="Carruthers M."/>
            <person name="Jennings E.C."/>
            <person name="Chiamaka E.L."/>
            <person name="Frigard R.A."/>
            <person name="Pippel M."/>
            <person name="Attardo G.M."/>
            <person name="Benoit J.B."/>
            <person name="Bornberg-Bauer E."/>
            <person name="Tobe S.S."/>
        </authorList>
    </citation>
    <scope>NUCLEOTIDE SEQUENCE</scope>
    <source>
        <strain evidence="2">Stay&amp;Tobe</strain>
    </source>
</reference>
<gene>
    <name evidence="2" type="ORF">L9F63_011037</name>
</gene>
<protein>
    <submittedName>
        <fullName evidence="2">Uncharacterized protein</fullName>
    </submittedName>
</protein>
<dbReference type="EMBL" id="JASPKZ010001231">
    <property type="protein sequence ID" value="KAJ9598273.1"/>
    <property type="molecule type" value="Genomic_DNA"/>
</dbReference>
<feature type="region of interest" description="Disordered" evidence="1">
    <location>
        <begin position="71"/>
        <end position="96"/>
    </location>
</feature>